<name>S8AMH3_PENO1</name>
<protein>
    <submittedName>
        <fullName evidence="2">Uncharacterized protein</fullName>
    </submittedName>
</protein>
<reference evidence="2 3" key="1">
    <citation type="journal article" date="2013" name="PLoS ONE">
        <title>Genomic and secretomic analyses reveal unique features of the lignocellulolytic enzyme system of Penicillium decumbens.</title>
        <authorList>
            <person name="Liu G."/>
            <person name="Zhang L."/>
            <person name="Wei X."/>
            <person name="Zou G."/>
            <person name="Qin Y."/>
            <person name="Ma L."/>
            <person name="Li J."/>
            <person name="Zheng H."/>
            <person name="Wang S."/>
            <person name="Wang C."/>
            <person name="Xun L."/>
            <person name="Zhao G.-P."/>
            <person name="Zhou Z."/>
            <person name="Qu Y."/>
        </authorList>
    </citation>
    <scope>NUCLEOTIDE SEQUENCE [LARGE SCALE GENOMIC DNA]</scope>
    <source>
        <strain evidence="3">114-2 / CGMCC 5302</strain>
    </source>
</reference>
<dbReference type="HOGENOM" id="CLU_1428443_0_0_1"/>
<proteinExistence type="predicted"/>
<keyword evidence="3" id="KW-1185">Reference proteome</keyword>
<evidence type="ECO:0000313" key="2">
    <source>
        <dbReference type="EMBL" id="EPS27083.1"/>
    </source>
</evidence>
<dbReference type="EMBL" id="KB644409">
    <property type="protein sequence ID" value="EPS27083.1"/>
    <property type="molecule type" value="Genomic_DNA"/>
</dbReference>
<dbReference type="AlphaFoldDB" id="S8AMH3"/>
<evidence type="ECO:0000313" key="3">
    <source>
        <dbReference type="Proteomes" id="UP000019376"/>
    </source>
</evidence>
<organism evidence="2 3">
    <name type="scientific">Penicillium oxalicum (strain 114-2 / CGMCC 5302)</name>
    <name type="common">Penicillium decumbens</name>
    <dbReference type="NCBI Taxonomy" id="933388"/>
    <lineage>
        <taxon>Eukaryota</taxon>
        <taxon>Fungi</taxon>
        <taxon>Dikarya</taxon>
        <taxon>Ascomycota</taxon>
        <taxon>Pezizomycotina</taxon>
        <taxon>Eurotiomycetes</taxon>
        <taxon>Eurotiomycetidae</taxon>
        <taxon>Eurotiales</taxon>
        <taxon>Aspergillaceae</taxon>
        <taxon>Penicillium</taxon>
    </lineage>
</organism>
<sequence length="190" mass="21032">MEPKEANESVDPLHSGRLYPACLNSTLSRVNSELPEMIQMQEPLLDIVDLFYPWVPQNGKKKNLIQLDNAEIHSSDLIDSYKHCTEHTAIPPARGKPAATGSMEPEAPAPVSGSSCVQYENRSNAGQRVKFWIVYYASDSSFEARYRVRRCARESAILSRAHGSGAKAQLSSSPRVFLAAARSLHYDPVS</sequence>
<evidence type="ECO:0000256" key="1">
    <source>
        <dbReference type="SAM" id="MobiDB-lite"/>
    </source>
</evidence>
<dbReference type="Proteomes" id="UP000019376">
    <property type="component" value="Unassembled WGS sequence"/>
</dbReference>
<gene>
    <name evidence="2" type="ORF">PDE_02024</name>
</gene>
<feature type="region of interest" description="Disordered" evidence="1">
    <location>
        <begin position="91"/>
        <end position="113"/>
    </location>
</feature>
<accession>S8AMH3</accession>